<dbReference type="CDD" id="cd03255">
    <property type="entry name" value="ABC_MJ0796_LolCDE_FtsE"/>
    <property type="match status" value="1"/>
</dbReference>
<evidence type="ECO:0000259" key="5">
    <source>
        <dbReference type="PROSITE" id="PS50893"/>
    </source>
</evidence>
<gene>
    <name evidence="6" type="ORF">ACFQ3C_11180</name>
</gene>
<dbReference type="InterPro" id="IPR027417">
    <property type="entry name" value="P-loop_NTPase"/>
</dbReference>
<dbReference type="Pfam" id="PF00005">
    <property type="entry name" value="ABC_tran"/>
    <property type="match status" value="1"/>
</dbReference>
<keyword evidence="1" id="KW-0813">Transport</keyword>
<dbReference type="Gene3D" id="3.40.50.300">
    <property type="entry name" value="P-loop containing nucleotide triphosphate hydrolases"/>
    <property type="match status" value="1"/>
</dbReference>
<dbReference type="RefSeq" id="WP_380791713.1">
    <property type="nucleotide sequence ID" value="NZ_JBHTKR010000004.1"/>
</dbReference>
<keyword evidence="2" id="KW-0547">Nucleotide-binding</keyword>
<dbReference type="InterPro" id="IPR003439">
    <property type="entry name" value="ABC_transporter-like_ATP-bd"/>
</dbReference>
<evidence type="ECO:0000313" key="6">
    <source>
        <dbReference type="EMBL" id="MFD1195235.1"/>
    </source>
</evidence>
<evidence type="ECO:0000256" key="1">
    <source>
        <dbReference type="ARBA" id="ARBA00022448"/>
    </source>
</evidence>
<feature type="region of interest" description="Disordered" evidence="4">
    <location>
        <begin position="223"/>
        <end position="254"/>
    </location>
</feature>
<dbReference type="PANTHER" id="PTHR24220">
    <property type="entry name" value="IMPORT ATP-BINDING PROTEIN"/>
    <property type="match status" value="1"/>
</dbReference>
<dbReference type="InterPro" id="IPR017871">
    <property type="entry name" value="ABC_transporter-like_CS"/>
</dbReference>
<dbReference type="SMART" id="SM00382">
    <property type="entry name" value="AAA"/>
    <property type="match status" value="1"/>
</dbReference>
<evidence type="ECO:0000256" key="4">
    <source>
        <dbReference type="SAM" id="MobiDB-lite"/>
    </source>
</evidence>
<organism evidence="6 7">
    <name type="scientific">Seohaeicola saemankumensis</name>
    <dbReference type="NCBI Taxonomy" id="481181"/>
    <lineage>
        <taxon>Bacteria</taxon>
        <taxon>Pseudomonadati</taxon>
        <taxon>Pseudomonadota</taxon>
        <taxon>Alphaproteobacteria</taxon>
        <taxon>Rhodobacterales</taxon>
        <taxon>Roseobacteraceae</taxon>
        <taxon>Seohaeicola</taxon>
    </lineage>
</organism>
<keyword evidence="7" id="KW-1185">Reference proteome</keyword>
<sequence>MLIEANAITRRYGQGDIAVTALDQVSFEIDAGEFVAIMGPSGSGKSTLMNLLGLLDRPTSGQLIFNGRDVGSLSHDQLAASRNRDIGFVFQGYNLLPRHSALENVEIPLIYSGVGRKHRLQRSRAALQAVGLSHRCDHGPTELSGGEQQRVAIARALVSNPALILADEPTGALDSRTGTEILDLFKRLHIAGRTVIMITHDENIARHAARIIKLKDGKVLSDTRAAPQCTDDAKPAPADKLSGAMPHALSKTQQ</sequence>
<proteinExistence type="predicted"/>
<dbReference type="Proteomes" id="UP001597151">
    <property type="component" value="Unassembled WGS sequence"/>
</dbReference>
<evidence type="ECO:0000313" key="7">
    <source>
        <dbReference type="Proteomes" id="UP001597151"/>
    </source>
</evidence>
<dbReference type="GO" id="GO:0005524">
    <property type="term" value="F:ATP binding"/>
    <property type="evidence" value="ECO:0007669"/>
    <property type="project" value="UniProtKB-KW"/>
</dbReference>
<dbReference type="PROSITE" id="PS50893">
    <property type="entry name" value="ABC_TRANSPORTER_2"/>
    <property type="match status" value="1"/>
</dbReference>
<dbReference type="PANTHER" id="PTHR24220:SF86">
    <property type="entry name" value="ABC TRANSPORTER ABCH.1"/>
    <property type="match status" value="1"/>
</dbReference>
<feature type="domain" description="ABC transporter" evidence="5">
    <location>
        <begin position="3"/>
        <end position="241"/>
    </location>
</feature>
<dbReference type="InterPro" id="IPR017911">
    <property type="entry name" value="MacB-like_ATP-bd"/>
</dbReference>
<name>A0ABW3TET2_9RHOB</name>
<dbReference type="SUPFAM" id="SSF52540">
    <property type="entry name" value="P-loop containing nucleoside triphosphate hydrolases"/>
    <property type="match status" value="1"/>
</dbReference>
<comment type="caution">
    <text evidence="6">The sequence shown here is derived from an EMBL/GenBank/DDBJ whole genome shotgun (WGS) entry which is preliminary data.</text>
</comment>
<dbReference type="InterPro" id="IPR003593">
    <property type="entry name" value="AAA+_ATPase"/>
</dbReference>
<dbReference type="InterPro" id="IPR015854">
    <property type="entry name" value="ABC_transpr_LolD-like"/>
</dbReference>
<protein>
    <submittedName>
        <fullName evidence="6">ABC transporter ATP-binding protein</fullName>
    </submittedName>
</protein>
<evidence type="ECO:0000256" key="2">
    <source>
        <dbReference type="ARBA" id="ARBA00022741"/>
    </source>
</evidence>
<evidence type="ECO:0000256" key="3">
    <source>
        <dbReference type="ARBA" id="ARBA00022840"/>
    </source>
</evidence>
<keyword evidence="3 6" id="KW-0067">ATP-binding</keyword>
<accession>A0ABW3TET2</accession>
<reference evidence="7" key="1">
    <citation type="journal article" date="2019" name="Int. J. Syst. Evol. Microbiol.">
        <title>The Global Catalogue of Microorganisms (GCM) 10K type strain sequencing project: providing services to taxonomists for standard genome sequencing and annotation.</title>
        <authorList>
            <consortium name="The Broad Institute Genomics Platform"/>
            <consortium name="The Broad Institute Genome Sequencing Center for Infectious Disease"/>
            <person name="Wu L."/>
            <person name="Ma J."/>
        </authorList>
    </citation>
    <scope>NUCLEOTIDE SEQUENCE [LARGE SCALE GENOMIC DNA]</scope>
    <source>
        <strain evidence="7">CCUG 55328</strain>
    </source>
</reference>
<dbReference type="PROSITE" id="PS00211">
    <property type="entry name" value="ABC_TRANSPORTER_1"/>
    <property type="match status" value="1"/>
</dbReference>
<dbReference type="EMBL" id="JBHTKR010000004">
    <property type="protein sequence ID" value="MFD1195235.1"/>
    <property type="molecule type" value="Genomic_DNA"/>
</dbReference>